<dbReference type="AlphaFoldDB" id="A0A915IFV2"/>
<organism evidence="1 2">
    <name type="scientific">Romanomermis culicivorax</name>
    <name type="common">Nematode worm</name>
    <dbReference type="NCBI Taxonomy" id="13658"/>
    <lineage>
        <taxon>Eukaryota</taxon>
        <taxon>Metazoa</taxon>
        <taxon>Ecdysozoa</taxon>
        <taxon>Nematoda</taxon>
        <taxon>Enoplea</taxon>
        <taxon>Dorylaimia</taxon>
        <taxon>Mermithida</taxon>
        <taxon>Mermithoidea</taxon>
        <taxon>Mermithidae</taxon>
        <taxon>Romanomermis</taxon>
    </lineage>
</organism>
<reference evidence="2" key="1">
    <citation type="submission" date="2022-11" db="UniProtKB">
        <authorList>
            <consortium name="WormBaseParasite"/>
        </authorList>
    </citation>
    <scope>IDENTIFICATION</scope>
</reference>
<dbReference type="Proteomes" id="UP000887565">
    <property type="component" value="Unplaced"/>
</dbReference>
<name>A0A915IFV2_ROMCU</name>
<sequence>MSSWLPAHSISGCWPPVPSHMPVRCHWQTLANVQGQLLLHDVFAVDRNDGQTDEQMEIGSLIIRPTRFPNAHGVVGDEFSFET</sequence>
<evidence type="ECO:0000313" key="1">
    <source>
        <dbReference type="Proteomes" id="UP000887565"/>
    </source>
</evidence>
<keyword evidence="1" id="KW-1185">Reference proteome</keyword>
<accession>A0A915IFV2</accession>
<proteinExistence type="predicted"/>
<evidence type="ECO:0000313" key="2">
    <source>
        <dbReference type="WBParaSite" id="nRc.2.0.1.t13020-RA"/>
    </source>
</evidence>
<protein>
    <submittedName>
        <fullName evidence="2">Uncharacterized protein</fullName>
    </submittedName>
</protein>
<dbReference type="WBParaSite" id="nRc.2.0.1.t13020-RA">
    <property type="protein sequence ID" value="nRc.2.0.1.t13020-RA"/>
    <property type="gene ID" value="nRc.2.0.1.g13020"/>
</dbReference>